<protein>
    <submittedName>
        <fullName evidence="1">Uncharacterized protein</fullName>
    </submittedName>
</protein>
<organism evidence="1 2">
    <name type="scientific">Rotaria magnacalcarata</name>
    <dbReference type="NCBI Taxonomy" id="392030"/>
    <lineage>
        <taxon>Eukaryota</taxon>
        <taxon>Metazoa</taxon>
        <taxon>Spiralia</taxon>
        <taxon>Gnathifera</taxon>
        <taxon>Rotifera</taxon>
        <taxon>Eurotatoria</taxon>
        <taxon>Bdelloidea</taxon>
        <taxon>Philodinida</taxon>
        <taxon>Philodinidae</taxon>
        <taxon>Rotaria</taxon>
    </lineage>
</organism>
<accession>A0A820X243</accession>
<keyword evidence="2" id="KW-1185">Reference proteome</keyword>
<gene>
    <name evidence="1" type="ORF">OVN521_LOCUS42102</name>
</gene>
<dbReference type="AlphaFoldDB" id="A0A820X243"/>
<sequence>VYAPTNPSKGQKATIDESDTFYINLQETVDKVPKGDMLMIVGDFNARVGKQDAQEPGNAIGPHTVDSTN</sequence>
<evidence type="ECO:0000313" key="1">
    <source>
        <dbReference type="EMBL" id="CAF4526354.1"/>
    </source>
</evidence>
<name>A0A820X243_9BILA</name>
<proteinExistence type="predicted"/>
<feature type="non-terminal residue" evidence="1">
    <location>
        <position position="1"/>
    </location>
</feature>
<comment type="caution">
    <text evidence="1">The sequence shown here is derived from an EMBL/GenBank/DDBJ whole genome shotgun (WGS) entry which is preliminary data.</text>
</comment>
<dbReference type="Proteomes" id="UP000663866">
    <property type="component" value="Unassembled WGS sequence"/>
</dbReference>
<evidence type="ECO:0000313" key="2">
    <source>
        <dbReference type="Proteomes" id="UP000663866"/>
    </source>
</evidence>
<reference evidence="1" key="1">
    <citation type="submission" date="2021-02" db="EMBL/GenBank/DDBJ databases">
        <authorList>
            <person name="Nowell W R."/>
        </authorList>
    </citation>
    <scope>NUCLEOTIDE SEQUENCE</scope>
</reference>
<dbReference type="EMBL" id="CAJOBG010057164">
    <property type="protein sequence ID" value="CAF4526354.1"/>
    <property type="molecule type" value="Genomic_DNA"/>
</dbReference>